<protein>
    <submittedName>
        <fullName evidence="2">Serine kinase</fullName>
    </submittedName>
</protein>
<feature type="domain" description="HPr kinase/phosphorylase C-terminal" evidence="1">
    <location>
        <begin position="9"/>
        <end position="81"/>
    </location>
</feature>
<dbReference type="Gene3D" id="3.40.50.300">
    <property type="entry name" value="P-loop containing nucleotide triphosphate hydrolases"/>
    <property type="match status" value="1"/>
</dbReference>
<sequence length="142" mass="14516">MAGDSGLRLRGSSVALDGRGVLLTGDSGAGKSSLALDLMALGAGLISDDWTLIQREGGRLLADAPASIRGQIEARGVGILAADPVGPLPLTLVVELGNDRGERLPPLRQVEIAGISLPLVKTAYQPHLGAALRQLLIGGRLA</sequence>
<keyword evidence="2" id="KW-0418">Kinase</keyword>
<dbReference type="EMBL" id="CP025430">
    <property type="protein sequence ID" value="AUH64541.1"/>
    <property type="molecule type" value="Genomic_DNA"/>
</dbReference>
<dbReference type="OrthoDB" id="8326226at2"/>
<proteinExistence type="predicted"/>
<evidence type="ECO:0000259" key="1">
    <source>
        <dbReference type="Pfam" id="PF07475"/>
    </source>
</evidence>
<evidence type="ECO:0000313" key="2">
    <source>
        <dbReference type="EMBL" id="AUH64541.1"/>
    </source>
</evidence>
<dbReference type="GO" id="GO:0000155">
    <property type="term" value="F:phosphorelay sensor kinase activity"/>
    <property type="evidence" value="ECO:0007669"/>
    <property type="project" value="InterPro"/>
</dbReference>
<dbReference type="AlphaFoldDB" id="A0A2H5EZ17"/>
<dbReference type="InterPro" id="IPR011104">
    <property type="entry name" value="Hpr_kin/Pase_C"/>
</dbReference>
<dbReference type="KEGG" id="pzh:CX676_10515"/>
<dbReference type="SUPFAM" id="SSF53795">
    <property type="entry name" value="PEP carboxykinase-like"/>
    <property type="match status" value="1"/>
</dbReference>
<organism evidence="2 3">
    <name type="scientific">Paracoccus zhejiangensis</name>
    <dbReference type="NCBI Taxonomy" id="1077935"/>
    <lineage>
        <taxon>Bacteria</taxon>
        <taxon>Pseudomonadati</taxon>
        <taxon>Pseudomonadota</taxon>
        <taxon>Alphaproteobacteria</taxon>
        <taxon>Rhodobacterales</taxon>
        <taxon>Paracoccaceae</taxon>
        <taxon>Paracoccus</taxon>
    </lineage>
</organism>
<keyword evidence="2" id="KW-0808">Transferase</keyword>
<evidence type="ECO:0000313" key="3">
    <source>
        <dbReference type="Proteomes" id="UP000234530"/>
    </source>
</evidence>
<dbReference type="PROSITE" id="PS00675">
    <property type="entry name" value="SIGMA54_INTERACT_1"/>
    <property type="match status" value="1"/>
</dbReference>
<dbReference type="Pfam" id="PF07475">
    <property type="entry name" value="Hpr_kinase_C"/>
    <property type="match status" value="1"/>
</dbReference>
<gene>
    <name evidence="2" type="ORF">CX676_10515</name>
</gene>
<dbReference type="Proteomes" id="UP000234530">
    <property type="component" value="Chromosome"/>
</dbReference>
<reference evidence="2 3" key="1">
    <citation type="journal article" date="2013" name="Antonie Van Leeuwenhoek">
        <title>Paracoccus zhejiangensis sp. nov., isolated from activated sludge in wastewater-treatment system.</title>
        <authorList>
            <person name="Wu Z.G."/>
            <person name="Zhang D.F."/>
            <person name="Liu Y.L."/>
            <person name="Wang F."/>
            <person name="Jiang X."/>
            <person name="Li C."/>
            <person name="Li S.P."/>
            <person name="Hong Q."/>
            <person name="Li W.J."/>
        </authorList>
    </citation>
    <scope>NUCLEOTIDE SEQUENCE [LARGE SCALE GENOMIC DNA]</scope>
    <source>
        <strain evidence="2 3">J6</strain>
    </source>
</reference>
<dbReference type="GO" id="GO:0006109">
    <property type="term" value="P:regulation of carbohydrate metabolic process"/>
    <property type="evidence" value="ECO:0007669"/>
    <property type="project" value="InterPro"/>
</dbReference>
<keyword evidence="3" id="KW-1185">Reference proteome</keyword>
<dbReference type="RefSeq" id="WP_101752570.1">
    <property type="nucleotide sequence ID" value="NZ_CP025430.1"/>
</dbReference>
<dbReference type="InterPro" id="IPR025662">
    <property type="entry name" value="Sigma_54_int_dom_ATP-bd_1"/>
</dbReference>
<name>A0A2H5EZ17_9RHOB</name>
<dbReference type="GO" id="GO:0005524">
    <property type="term" value="F:ATP binding"/>
    <property type="evidence" value="ECO:0007669"/>
    <property type="project" value="InterPro"/>
</dbReference>
<accession>A0A2H5EZ17</accession>
<dbReference type="InterPro" id="IPR027417">
    <property type="entry name" value="P-loop_NTPase"/>
</dbReference>